<comment type="caution">
    <text evidence="7">The sequence shown here is derived from an EMBL/GenBank/DDBJ whole genome shotgun (WGS) entry which is preliminary data.</text>
</comment>
<dbReference type="InterPro" id="IPR045214">
    <property type="entry name" value="Surf1/Surf4"/>
</dbReference>
<keyword evidence="8" id="KW-1185">Reference proteome</keyword>
<keyword evidence="3 6" id="KW-0812">Transmembrane</keyword>
<dbReference type="GO" id="GO:0005886">
    <property type="term" value="C:plasma membrane"/>
    <property type="evidence" value="ECO:0007669"/>
    <property type="project" value="UniProtKB-SubCell"/>
</dbReference>
<dbReference type="Proteomes" id="UP000570514">
    <property type="component" value="Unassembled WGS sequence"/>
</dbReference>
<evidence type="ECO:0000256" key="6">
    <source>
        <dbReference type="RuleBase" id="RU363076"/>
    </source>
</evidence>
<keyword evidence="6" id="KW-1003">Cell membrane</keyword>
<evidence type="ECO:0000256" key="3">
    <source>
        <dbReference type="ARBA" id="ARBA00022692"/>
    </source>
</evidence>
<evidence type="ECO:0000256" key="5">
    <source>
        <dbReference type="ARBA" id="ARBA00023136"/>
    </source>
</evidence>
<comment type="similarity">
    <text evidence="2 6">Belongs to the SURF1 family.</text>
</comment>
<gene>
    <name evidence="7" type="ORF">FHS83_002674</name>
</gene>
<dbReference type="AlphaFoldDB" id="A0A846N0X2"/>
<name>A0A846N0X2_9PROT</name>
<feature type="transmembrane region" description="Helical" evidence="6">
    <location>
        <begin position="206"/>
        <end position="224"/>
    </location>
</feature>
<dbReference type="Pfam" id="PF02104">
    <property type="entry name" value="SURF1"/>
    <property type="match status" value="1"/>
</dbReference>
<dbReference type="PANTHER" id="PTHR23427">
    <property type="entry name" value="SURFEIT LOCUS PROTEIN"/>
    <property type="match status" value="1"/>
</dbReference>
<proteinExistence type="inferred from homology"/>
<evidence type="ECO:0000313" key="8">
    <source>
        <dbReference type="Proteomes" id="UP000570514"/>
    </source>
</evidence>
<dbReference type="PANTHER" id="PTHR23427:SF2">
    <property type="entry name" value="SURFEIT LOCUS PROTEIN 1"/>
    <property type="match status" value="1"/>
</dbReference>
<evidence type="ECO:0000256" key="1">
    <source>
        <dbReference type="ARBA" id="ARBA00004370"/>
    </source>
</evidence>
<sequence length="232" mass="25403">MQFRPLPLFSLASLVMLAALVGLGHWQMQRLAWKEALIAQVNRNLTAPPLTLAEALRLGKAAEYRRVTVSGSFDHGKEAYVYGTADGAPVLHVITPLRTKTGTLLVDRGIVTLQMRDPARRQAGQVTGEVHATGLWRYPDPPGLFTPKPDLAKRLWFSRDVTAMAAGTKLVAPVLVEADASPNPGGWPKGGHSVVNFPNRHLEYALTWYGLALALVGVYIALHISKGRLRFR</sequence>
<organism evidence="7 8">
    <name type="scientific">Rhizomicrobium palustre</name>
    <dbReference type="NCBI Taxonomy" id="189966"/>
    <lineage>
        <taxon>Bacteria</taxon>
        <taxon>Pseudomonadati</taxon>
        <taxon>Pseudomonadota</taxon>
        <taxon>Alphaproteobacteria</taxon>
        <taxon>Micropepsales</taxon>
        <taxon>Micropepsaceae</taxon>
        <taxon>Rhizomicrobium</taxon>
    </lineage>
</organism>
<keyword evidence="5 6" id="KW-0472">Membrane</keyword>
<keyword evidence="4 6" id="KW-1133">Transmembrane helix</keyword>
<dbReference type="RefSeq" id="WP_167083451.1">
    <property type="nucleotide sequence ID" value="NZ_BAAADC010000001.1"/>
</dbReference>
<reference evidence="7 8" key="1">
    <citation type="submission" date="2020-03" db="EMBL/GenBank/DDBJ databases">
        <title>Genomic Encyclopedia of Type Strains, Phase IV (KMG-IV): sequencing the most valuable type-strain genomes for metagenomic binning, comparative biology and taxonomic classification.</title>
        <authorList>
            <person name="Goeker M."/>
        </authorList>
    </citation>
    <scope>NUCLEOTIDE SEQUENCE [LARGE SCALE GENOMIC DNA]</scope>
    <source>
        <strain evidence="7 8">DSM 19867</strain>
    </source>
</reference>
<dbReference type="InterPro" id="IPR002994">
    <property type="entry name" value="Surf1/Shy1"/>
</dbReference>
<comment type="caution">
    <text evidence="6">Lacks conserved residue(s) required for the propagation of feature annotation.</text>
</comment>
<accession>A0A846N0X2</accession>
<protein>
    <recommendedName>
        <fullName evidence="6">SURF1-like protein</fullName>
    </recommendedName>
</protein>
<evidence type="ECO:0000256" key="2">
    <source>
        <dbReference type="ARBA" id="ARBA00007165"/>
    </source>
</evidence>
<comment type="subcellular location">
    <subcellularLocation>
        <location evidence="6">Cell membrane</location>
        <topology evidence="6">Multi-pass membrane protein</topology>
    </subcellularLocation>
    <subcellularLocation>
        <location evidence="1">Membrane</location>
    </subcellularLocation>
</comment>
<dbReference type="CDD" id="cd06662">
    <property type="entry name" value="SURF1"/>
    <property type="match status" value="1"/>
</dbReference>
<dbReference type="EMBL" id="JAASRM010000001">
    <property type="protein sequence ID" value="NIK89356.1"/>
    <property type="molecule type" value="Genomic_DNA"/>
</dbReference>
<evidence type="ECO:0000256" key="4">
    <source>
        <dbReference type="ARBA" id="ARBA00022989"/>
    </source>
</evidence>
<evidence type="ECO:0000313" key="7">
    <source>
        <dbReference type="EMBL" id="NIK89356.1"/>
    </source>
</evidence>
<dbReference type="PROSITE" id="PS50895">
    <property type="entry name" value="SURF1"/>
    <property type="match status" value="1"/>
</dbReference>